<comment type="caution">
    <text evidence="2">The sequence shown here is derived from an EMBL/GenBank/DDBJ whole genome shotgun (WGS) entry which is preliminary data.</text>
</comment>
<dbReference type="EMBL" id="JPMX01000091">
    <property type="protein sequence ID" value="KGH45105.1"/>
    <property type="molecule type" value="Genomic_DNA"/>
</dbReference>
<name>A0A098Y3V4_9ACTN</name>
<dbReference type="Proteomes" id="UP000029713">
    <property type="component" value="Unassembled WGS sequence"/>
</dbReference>
<dbReference type="CDD" id="cd07043">
    <property type="entry name" value="STAS_anti-anti-sigma_factors"/>
    <property type="match status" value="1"/>
</dbReference>
<sequence length="142" mass="14655">MTAPVTSSPGTEDDPALSVSIDFATATVVLSGELDRDGAHHLVDALGNLLTTGHPRWTVDSAAVTWCDVGGLRALAAAHALAVAHGRELYLHRSSRYVDRLVALSGLDQLVSGVPGHGRRPARSARPDGAVALVETHVGGPA</sequence>
<dbReference type="Gene3D" id="3.30.750.24">
    <property type="entry name" value="STAS domain"/>
    <property type="match status" value="1"/>
</dbReference>
<proteinExistence type="predicted"/>
<gene>
    <name evidence="2" type="ORF">IN07_19330</name>
</gene>
<evidence type="ECO:0000313" key="3">
    <source>
        <dbReference type="Proteomes" id="UP000029713"/>
    </source>
</evidence>
<reference evidence="2 3" key="1">
    <citation type="submission" date="2014-07" db="EMBL/GenBank/DDBJ databases">
        <title>Biosystematic studies on Modestobacter strains isolated from extreme hyper-arid desert soil and from historic building.</title>
        <authorList>
            <person name="Bukarasam K."/>
            <person name="Bull A."/>
            <person name="Girard G."/>
            <person name="van Wezel G."/>
            <person name="Goodfellow M."/>
        </authorList>
    </citation>
    <scope>NUCLEOTIDE SEQUENCE [LARGE SCALE GENOMIC DNA]</scope>
    <source>
        <strain evidence="2 3">KNN45-2b</strain>
    </source>
</reference>
<accession>A0A098Y3V4</accession>
<evidence type="ECO:0000259" key="1">
    <source>
        <dbReference type="PROSITE" id="PS50801"/>
    </source>
</evidence>
<feature type="domain" description="STAS" evidence="1">
    <location>
        <begin position="28"/>
        <end position="112"/>
    </location>
</feature>
<dbReference type="AlphaFoldDB" id="A0A098Y3V4"/>
<protein>
    <recommendedName>
        <fullName evidence="1">STAS domain-containing protein</fullName>
    </recommendedName>
</protein>
<dbReference type="InterPro" id="IPR036513">
    <property type="entry name" value="STAS_dom_sf"/>
</dbReference>
<dbReference type="InterPro" id="IPR058548">
    <property type="entry name" value="MlaB-like_STAS"/>
</dbReference>
<dbReference type="PROSITE" id="PS50801">
    <property type="entry name" value="STAS"/>
    <property type="match status" value="1"/>
</dbReference>
<dbReference type="STRING" id="1522368.IN07_19330"/>
<organism evidence="2 3">
    <name type="scientific">Modestobacter caceresii</name>
    <dbReference type="NCBI Taxonomy" id="1522368"/>
    <lineage>
        <taxon>Bacteria</taxon>
        <taxon>Bacillati</taxon>
        <taxon>Actinomycetota</taxon>
        <taxon>Actinomycetes</taxon>
        <taxon>Geodermatophilales</taxon>
        <taxon>Geodermatophilaceae</taxon>
        <taxon>Modestobacter</taxon>
    </lineage>
</organism>
<evidence type="ECO:0000313" key="2">
    <source>
        <dbReference type="EMBL" id="KGH45105.1"/>
    </source>
</evidence>
<dbReference type="SUPFAM" id="SSF52091">
    <property type="entry name" value="SpoIIaa-like"/>
    <property type="match status" value="1"/>
</dbReference>
<keyword evidence="3" id="KW-1185">Reference proteome</keyword>
<dbReference type="InterPro" id="IPR002645">
    <property type="entry name" value="STAS_dom"/>
</dbReference>
<dbReference type="RefSeq" id="WP_036338586.1">
    <property type="nucleotide sequence ID" value="NZ_JPMX01000091.1"/>
</dbReference>
<dbReference type="Pfam" id="PF13466">
    <property type="entry name" value="STAS_2"/>
    <property type="match status" value="1"/>
</dbReference>